<dbReference type="KEGG" id="caua:113118527"/>
<evidence type="ECO:0000256" key="10">
    <source>
        <dbReference type="ARBA" id="ARBA00023180"/>
    </source>
</evidence>
<evidence type="ECO:0000313" key="15">
    <source>
        <dbReference type="RefSeq" id="XP_026143557.1"/>
    </source>
</evidence>
<dbReference type="Pfam" id="PF07562">
    <property type="entry name" value="NCD3G"/>
    <property type="match status" value="1"/>
</dbReference>
<dbReference type="Proteomes" id="UP000515129">
    <property type="component" value="Chromosome 18"/>
</dbReference>
<keyword evidence="3" id="KW-1003">Cell membrane</keyword>
<evidence type="ECO:0000313" key="14">
    <source>
        <dbReference type="Proteomes" id="UP000515129"/>
    </source>
</evidence>
<dbReference type="FunFam" id="2.10.50.30:FF:000002">
    <property type="entry name" value="Vomeronasal 2 receptor, h1"/>
    <property type="match status" value="1"/>
</dbReference>
<keyword evidence="4 12" id="KW-0812">Transmembrane</keyword>
<dbReference type="Pfam" id="PF01094">
    <property type="entry name" value="ANF_receptor"/>
    <property type="match status" value="1"/>
</dbReference>
<keyword evidence="11" id="KW-0807">Transducer</keyword>
<dbReference type="InterPro" id="IPR000068">
    <property type="entry name" value="GPCR_3_Ca_sens_rcpt-rel"/>
</dbReference>
<evidence type="ECO:0000256" key="8">
    <source>
        <dbReference type="ARBA" id="ARBA00023136"/>
    </source>
</evidence>
<evidence type="ECO:0000256" key="6">
    <source>
        <dbReference type="ARBA" id="ARBA00022989"/>
    </source>
</evidence>
<keyword evidence="9" id="KW-0675">Receptor</keyword>
<feature type="transmembrane region" description="Helical" evidence="12">
    <location>
        <begin position="716"/>
        <end position="735"/>
    </location>
</feature>
<dbReference type="PROSITE" id="PS50259">
    <property type="entry name" value="G_PROTEIN_RECEP_F3_4"/>
    <property type="match status" value="1"/>
</dbReference>
<evidence type="ECO:0000256" key="11">
    <source>
        <dbReference type="ARBA" id="ARBA00023224"/>
    </source>
</evidence>
<keyword evidence="14" id="KW-1185">Reference proteome</keyword>
<dbReference type="CDD" id="cd15283">
    <property type="entry name" value="7tmC_V2R_pheromone"/>
    <property type="match status" value="1"/>
</dbReference>
<evidence type="ECO:0000256" key="2">
    <source>
        <dbReference type="ARBA" id="ARBA00007242"/>
    </source>
</evidence>
<dbReference type="Gene3D" id="2.10.50.30">
    <property type="entry name" value="GPCR, family 3, nine cysteines domain"/>
    <property type="match status" value="1"/>
</dbReference>
<dbReference type="GeneID" id="113118527"/>
<evidence type="ECO:0000256" key="12">
    <source>
        <dbReference type="SAM" id="Phobius"/>
    </source>
</evidence>
<evidence type="ECO:0000256" key="1">
    <source>
        <dbReference type="ARBA" id="ARBA00004651"/>
    </source>
</evidence>
<dbReference type="SUPFAM" id="SSF53822">
    <property type="entry name" value="Periplasmic binding protein-like I"/>
    <property type="match status" value="1"/>
</dbReference>
<dbReference type="PANTHER" id="PTHR24061">
    <property type="entry name" value="CALCIUM-SENSING RECEPTOR-RELATED"/>
    <property type="match status" value="1"/>
</dbReference>
<feature type="transmembrane region" description="Helical" evidence="12">
    <location>
        <begin position="828"/>
        <end position="852"/>
    </location>
</feature>
<comment type="subcellular location">
    <subcellularLocation>
        <location evidence="1">Cell membrane</location>
        <topology evidence="1">Multi-pass membrane protein</topology>
    </subcellularLocation>
</comment>
<evidence type="ECO:0000259" key="13">
    <source>
        <dbReference type="PROSITE" id="PS50259"/>
    </source>
</evidence>
<dbReference type="InterPro" id="IPR017979">
    <property type="entry name" value="GPCR_3_CS"/>
</dbReference>
<dbReference type="InterPro" id="IPR028082">
    <property type="entry name" value="Peripla_BP_I"/>
</dbReference>
<feature type="transmembrane region" description="Helical" evidence="12">
    <location>
        <begin position="796"/>
        <end position="816"/>
    </location>
</feature>
<accession>A0A6P6RDJ6</accession>
<dbReference type="FunFam" id="3.40.50.2300:FF:000016">
    <property type="entry name" value="Taste 1 receptor member 2"/>
    <property type="match status" value="1"/>
</dbReference>
<feature type="domain" description="G-protein coupled receptors family 3 profile" evidence="13">
    <location>
        <begin position="602"/>
        <end position="866"/>
    </location>
</feature>
<dbReference type="PANTHER" id="PTHR24061:SF528">
    <property type="entry name" value="C-FAMILY ODORANT RECEPTOR OLFCD2-RELATED"/>
    <property type="match status" value="1"/>
</dbReference>
<keyword evidence="10" id="KW-0325">Glycoprotein</keyword>
<keyword evidence="8 12" id="KW-0472">Membrane</keyword>
<dbReference type="InterPro" id="IPR011500">
    <property type="entry name" value="GPCR_3_9-Cys_dom"/>
</dbReference>
<dbReference type="InterPro" id="IPR001828">
    <property type="entry name" value="ANF_lig-bd_rcpt"/>
</dbReference>
<dbReference type="InterPro" id="IPR038550">
    <property type="entry name" value="GPCR_3_9-Cys_sf"/>
</dbReference>
<dbReference type="PRINTS" id="PR01535">
    <property type="entry name" value="VOMERONASL2R"/>
</dbReference>
<evidence type="ECO:0000256" key="3">
    <source>
        <dbReference type="ARBA" id="ARBA00022475"/>
    </source>
</evidence>
<dbReference type="InterPro" id="IPR017978">
    <property type="entry name" value="GPCR_3_C"/>
</dbReference>
<evidence type="ECO:0000256" key="5">
    <source>
        <dbReference type="ARBA" id="ARBA00022729"/>
    </source>
</evidence>
<dbReference type="InterPro" id="IPR000337">
    <property type="entry name" value="GPCR_3"/>
</dbReference>
<keyword evidence="7" id="KW-0297">G-protein coupled receptor</keyword>
<dbReference type="OrthoDB" id="5984008at2759"/>
<feature type="transmembrane region" description="Helical" evidence="12">
    <location>
        <begin position="761"/>
        <end position="784"/>
    </location>
</feature>
<keyword evidence="6 12" id="KW-1133">Transmembrane helix</keyword>
<dbReference type="RefSeq" id="XP_026143557.1">
    <property type="nucleotide sequence ID" value="XM_026287772.1"/>
</dbReference>
<comment type="similarity">
    <text evidence="2">Belongs to the G-protein coupled receptor 3 family.</text>
</comment>
<keyword evidence="5" id="KW-0732">Signal</keyword>
<feature type="transmembrane region" description="Helical" evidence="12">
    <location>
        <begin position="672"/>
        <end position="696"/>
    </location>
</feature>
<dbReference type="PROSITE" id="PS00981">
    <property type="entry name" value="G_PROTEIN_RECEP_F3_3"/>
    <property type="match status" value="1"/>
</dbReference>
<dbReference type="Gene3D" id="3.40.50.2300">
    <property type="match status" value="2"/>
</dbReference>
<gene>
    <name evidence="15" type="primary">LOC113118527</name>
</gene>
<evidence type="ECO:0000256" key="7">
    <source>
        <dbReference type="ARBA" id="ARBA00023040"/>
    </source>
</evidence>
<dbReference type="PRINTS" id="PR00248">
    <property type="entry name" value="GPCRMGR"/>
</dbReference>
<dbReference type="Pfam" id="PF00003">
    <property type="entry name" value="7tm_3"/>
    <property type="match status" value="1"/>
</dbReference>
<dbReference type="GO" id="GO:0005886">
    <property type="term" value="C:plasma membrane"/>
    <property type="evidence" value="ECO:0007669"/>
    <property type="project" value="UniProtKB-SubCell"/>
</dbReference>
<dbReference type="AlphaFoldDB" id="A0A6P6RDJ6"/>
<organism evidence="14 15">
    <name type="scientific">Carassius auratus</name>
    <name type="common">Goldfish</name>
    <dbReference type="NCBI Taxonomy" id="7957"/>
    <lineage>
        <taxon>Eukaryota</taxon>
        <taxon>Metazoa</taxon>
        <taxon>Chordata</taxon>
        <taxon>Craniata</taxon>
        <taxon>Vertebrata</taxon>
        <taxon>Euteleostomi</taxon>
        <taxon>Actinopterygii</taxon>
        <taxon>Neopterygii</taxon>
        <taxon>Teleostei</taxon>
        <taxon>Ostariophysi</taxon>
        <taxon>Cypriniformes</taxon>
        <taxon>Cyprinidae</taxon>
        <taxon>Cyprininae</taxon>
        <taxon>Carassius</taxon>
    </lineage>
</organism>
<dbReference type="GO" id="GO:0004930">
    <property type="term" value="F:G protein-coupled receptor activity"/>
    <property type="evidence" value="ECO:0007669"/>
    <property type="project" value="UniProtKB-KW"/>
</dbReference>
<sequence length="871" mass="96526">MVYCSPDKLGELAIPAGDMHVSLITVLCIARLCPTVCGVNFGTCILQGNPQVPALFKNGDLVIGGVFSIHDYLRTEKHTYTRQPQPLECSGSVGFREMRFVRAFEFAIEEINNSSDVLPGITIGYHIYDSCASVPMAVKVAFQLANGLDLIFNDTDSCTKSAAVTAVVAESGSTPSISISRLLGPFGIPQVSHYATCACLSDKRQYPTFFRTIPSDHHQAAALARMVKHFGWTWIGAVRSDTDYGNNGMASFLKAAEQEGICVEYSEAYYRTQPRSKLKRVADVIRRSMARVIVAFLASGDMRILLEELSQQPPPPMQWIGSEAWVTDPEMLRFNLCIGAIGFGIPRSVIPGFRNFLLDLSPQQALKFPLLTEFWESSFSCSLKRQTGSSTGMRACDGTENLRALQNPYTDTSQLRITNMVYKATYAIAHALDAVVCNKKHCDKNVKVEPRQVFDKLKQVNFTQNNYHISFAINGDPVATYELVNWQLQGDGSIDFVTVGHYDSSQPKGQEFSLSKAIIWNDGKEMVPVSVCSDSCLPGTRKAVQKGKPVCCYDCINCAEGEISNETDSVDCYPCHPEYWPNKEKDKCLPKTVEFLAWDEILSIILGIFSLAGALVALSMALVFYKNRTSPIVKANNSELSFLLLFSLALCFLCSLTFIGRPTEWSCMLRHTAFGITFVLCISCVLGKTIVVLMAFRATLPGSNVMKWFGPPQQRLSVLGFTLVQVLICVLWLTISPPFPYNNMQHYKEKIILECGLGSAIGFWAVLGYIGLLAFFCFVLAFLARKLPDNFNEAKFITFSMLIFCAVWITFVPAYVSSPGKFTVAVEIFAILASSFGLILCIFAPKCFILVFRPEQNTKKHLMGKVQSKAL</sequence>
<evidence type="ECO:0000256" key="4">
    <source>
        <dbReference type="ARBA" id="ARBA00022692"/>
    </source>
</evidence>
<name>A0A6P6RDJ6_CARAU</name>
<feature type="transmembrane region" description="Helical" evidence="12">
    <location>
        <begin position="601"/>
        <end position="625"/>
    </location>
</feature>
<dbReference type="InterPro" id="IPR004073">
    <property type="entry name" value="GPCR_3_vmron_rcpt_2"/>
</dbReference>
<reference evidence="15" key="1">
    <citation type="submission" date="2025-08" db="UniProtKB">
        <authorList>
            <consortium name="RefSeq"/>
        </authorList>
    </citation>
    <scope>IDENTIFICATION</scope>
    <source>
        <strain evidence="15">Wakin</strain>
        <tissue evidence="15">Muscle</tissue>
    </source>
</reference>
<feature type="transmembrane region" description="Helical" evidence="12">
    <location>
        <begin position="640"/>
        <end position="660"/>
    </location>
</feature>
<proteinExistence type="inferred from homology"/>
<evidence type="ECO:0000256" key="9">
    <source>
        <dbReference type="ARBA" id="ARBA00023170"/>
    </source>
</evidence>
<protein>
    <submittedName>
        <fullName evidence="15">Extracellular calcium-sensing receptor-like</fullName>
    </submittedName>
</protein>